<dbReference type="InterPro" id="IPR027417">
    <property type="entry name" value="P-loop_NTPase"/>
</dbReference>
<gene>
    <name evidence="8" type="primary">cmk</name>
    <name evidence="10" type="ORF">BH719_00305</name>
</gene>
<evidence type="ECO:0000256" key="6">
    <source>
        <dbReference type="ARBA" id="ARBA00047615"/>
    </source>
</evidence>
<dbReference type="GO" id="GO:0036430">
    <property type="term" value="F:CMP kinase activity"/>
    <property type="evidence" value="ECO:0007669"/>
    <property type="project" value="RHEA"/>
</dbReference>
<dbReference type="InterPro" id="IPR003136">
    <property type="entry name" value="Cytidylate_kin"/>
</dbReference>
<dbReference type="GO" id="GO:0006220">
    <property type="term" value="P:pyrimidine nucleotide metabolic process"/>
    <property type="evidence" value="ECO:0007669"/>
    <property type="project" value="UniProtKB-UniRule"/>
</dbReference>
<accession>A0A1D8B068</accession>
<dbReference type="GO" id="GO:0005737">
    <property type="term" value="C:cytoplasm"/>
    <property type="evidence" value="ECO:0007669"/>
    <property type="project" value="UniProtKB-SubCell"/>
</dbReference>
<feature type="binding site" evidence="8">
    <location>
        <begin position="21"/>
        <end position="29"/>
    </location>
    <ligand>
        <name>ATP</name>
        <dbReference type="ChEBI" id="CHEBI:30616"/>
    </ligand>
</feature>
<keyword evidence="4 8" id="KW-0418">Kinase</keyword>
<evidence type="ECO:0000313" key="11">
    <source>
        <dbReference type="Proteomes" id="UP000095214"/>
    </source>
</evidence>
<reference evidence="10 11" key="1">
    <citation type="submission" date="2016-09" db="EMBL/GenBank/DDBJ databases">
        <title>Complete genome sequence of Actinomyces hongkongensis HKU8.</title>
        <authorList>
            <person name="Gao Y.-X."/>
            <person name="Zhou Y.-Y."/>
            <person name="Xie Y."/>
            <person name="Wang M."/>
            <person name="Wang S.-J."/>
            <person name="Shen S.-G."/>
        </authorList>
    </citation>
    <scope>NUCLEOTIDE SEQUENCE [LARGE SCALE GENOMIC DNA]</scope>
    <source>
        <strain evidence="10 11">HKU8</strain>
    </source>
</reference>
<keyword evidence="5 8" id="KW-0067">ATP-binding</keyword>
<dbReference type="Pfam" id="PF02224">
    <property type="entry name" value="Cytidylate_kin"/>
    <property type="match status" value="1"/>
</dbReference>
<evidence type="ECO:0000259" key="9">
    <source>
        <dbReference type="Pfam" id="PF02224"/>
    </source>
</evidence>
<protein>
    <recommendedName>
        <fullName evidence="8">Cytidylate kinase</fullName>
        <shortName evidence="8">CK</shortName>
        <ecNumber evidence="8">2.7.4.25</ecNumber>
    </recommendedName>
    <alternativeName>
        <fullName evidence="8">Cytidine monophosphate kinase</fullName>
        <shortName evidence="8">CMP kinase</shortName>
    </alternativeName>
</protein>
<dbReference type="GO" id="GO:0036431">
    <property type="term" value="F:dCMP kinase activity"/>
    <property type="evidence" value="ECO:0007669"/>
    <property type="project" value="InterPro"/>
</dbReference>
<comment type="similarity">
    <text evidence="1 8">Belongs to the cytidylate kinase family. Type 1 subfamily.</text>
</comment>
<evidence type="ECO:0000256" key="3">
    <source>
        <dbReference type="ARBA" id="ARBA00022741"/>
    </source>
</evidence>
<dbReference type="InterPro" id="IPR011994">
    <property type="entry name" value="Cytidylate_kinase_dom"/>
</dbReference>
<name>A0A1D8B068_9ACTO</name>
<dbReference type="GO" id="GO:0005524">
    <property type="term" value="F:ATP binding"/>
    <property type="evidence" value="ECO:0007669"/>
    <property type="project" value="UniProtKB-UniRule"/>
</dbReference>
<organism evidence="10 11">
    <name type="scientific">Pauljensenia hongkongensis</name>
    <dbReference type="NCBI Taxonomy" id="178339"/>
    <lineage>
        <taxon>Bacteria</taxon>
        <taxon>Bacillati</taxon>
        <taxon>Actinomycetota</taxon>
        <taxon>Actinomycetes</taxon>
        <taxon>Actinomycetales</taxon>
        <taxon>Actinomycetaceae</taxon>
        <taxon>Pauljensenia</taxon>
    </lineage>
</organism>
<dbReference type="OrthoDB" id="9807434at2"/>
<evidence type="ECO:0000256" key="5">
    <source>
        <dbReference type="ARBA" id="ARBA00022840"/>
    </source>
</evidence>
<evidence type="ECO:0000256" key="7">
    <source>
        <dbReference type="ARBA" id="ARBA00048478"/>
    </source>
</evidence>
<evidence type="ECO:0000313" key="10">
    <source>
        <dbReference type="EMBL" id="AOS46531.1"/>
    </source>
</evidence>
<keyword evidence="2 8" id="KW-0808">Transferase</keyword>
<dbReference type="EC" id="2.7.4.25" evidence="8"/>
<dbReference type="STRING" id="178339.BH719_00305"/>
<dbReference type="AlphaFoldDB" id="A0A1D8B068"/>
<dbReference type="CDD" id="cd02020">
    <property type="entry name" value="CMPK"/>
    <property type="match status" value="1"/>
</dbReference>
<evidence type="ECO:0000256" key="8">
    <source>
        <dbReference type="HAMAP-Rule" id="MF_00238"/>
    </source>
</evidence>
<comment type="catalytic activity">
    <reaction evidence="6 8">
        <text>dCMP + ATP = dCDP + ADP</text>
        <dbReference type="Rhea" id="RHEA:25094"/>
        <dbReference type="ChEBI" id="CHEBI:30616"/>
        <dbReference type="ChEBI" id="CHEBI:57566"/>
        <dbReference type="ChEBI" id="CHEBI:58593"/>
        <dbReference type="ChEBI" id="CHEBI:456216"/>
        <dbReference type="EC" id="2.7.4.25"/>
    </reaction>
</comment>
<dbReference type="HAMAP" id="MF_00238">
    <property type="entry name" value="Cytidyl_kinase_type1"/>
    <property type="match status" value="1"/>
</dbReference>
<dbReference type="SUPFAM" id="SSF52540">
    <property type="entry name" value="P-loop containing nucleoside triphosphate hydrolases"/>
    <property type="match status" value="1"/>
</dbReference>
<dbReference type="Gene3D" id="3.40.50.300">
    <property type="entry name" value="P-loop containing nucleotide triphosphate hydrolases"/>
    <property type="match status" value="1"/>
</dbReference>
<comment type="catalytic activity">
    <reaction evidence="7 8">
        <text>CMP + ATP = CDP + ADP</text>
        <dbReference type="Rhea" id="RHEA:11600"/>
        <dbReference type="ChEBI" id="CHEBI:30616"/>
        <dbReference type="ChEBI" id="CHEBI:58069"/>
        <dbReference type="ChEBI" id="CHEBI:60377"/>
        <dbReference type="ChEBI" id="CHEBI:456216"/>
        <dbReference type="EC" id="2.7.4.25"/>
    </reaction>
</comment>
<evidence type="ECO:0000256" key="2">
    <source>
        <dbReference type="ARBA" id="ARBA00022679"/>
    </source>
</evidence>
<dbReference type="NCBIfam" id="TIGR00017">
    <property type="entry name" value="cmk"/>
    <property type="match status" value="1"/>
</dbReference>
<dbReference type="KEGG" id="phon:BH719_00305"/>
<comment type="subcellular location">
    <subcellularLocation>
        <location evidence="8">Cytoplasm</location>
    </subcellularLocation>
</comment>
<dbReference type="EMBL" id="CP017298">
    <property type="protein sequence ID" value="AOS46531.1"/>
    <property type="molecule type" value="Genomic_DNA"/>
</dbReference>
<sequence length="245" mass="26443">MNDDARRAAIGRLGITVAIDGPAGSGKSTVSKAVASRAGIGYLDTGAMYRALTWFALESGVDFGAEGSAELVASLADRMRLRLDSDPHDPHVWVGEAEVTAAIREPRIALAIRHVSTNLRVRAWMAQEQRRRMMEARAQGSGMIAEGRDITTVVCPDADVRVLLLADEEARLRRRTLELYGDCAPEHLEAVREQVQGRDRADSAVTEFMKPAPGVRVVDSTGLDVEGVTGAVLALVDEDLRVRGA</sequence>
<proteinExistence type="inferred from homology"/>
<evidence type="ECO:0000256" key="1">
    <source>
        <dbReference type="ARBA" id="ARBA00009427"/>
    </source>
</evidence>
<keyword evidence="11" id="KW-1185">Reference proteome</keyword>
<keyword evidence="3 8" id="KW-0547">Nucleotide-binding</keyword>
<evidence type="ECO:0000256" key="4">
    <source>
        <dbReference type="ARBA" id="ARBA00022777"/>
    </source>
</evidence>
<keyword evidence="8" id="KW-0963">Cytoplasm</keyword>
<feature type="domain" description="Cytidylate kinase" evidence="9">
    <location>
        <begin position="17"/>
        <end position="236"/>
    </location>
</feature>
<dbReference type="RefSeq" id="WP_009399728.1">
    <property type="nucleotide sequence ID" value="NZ_CP017298.1"/>
</dbReference>
<dbReference type="Proteomes" id="UP000095214">
    <property type="component" value="Chromosome"/>
</dbReference>